<reference evidence="3 4" key="1">
    <citation type="submission" date="2018-10" db="EMBL/GenBank/DDBJ databases">
        <title>Genomic Encyclopedia of Archaeal and Bacterial Type Strains, Phase II (KMG-II): from individual species to whole genera.</title>
        <authorList>
            <person name="Goeker M."/>
        </authorList>
    </citation>
    <scope>NUCLEOTIDE SEQUENCE [LARGE SCALE GENOMIC DNA]</scope>
    <source>
        <strain evidence="3 4">DSM 14954</strain>
    </source>
</reference>
<dbReference type="InterPro" id="IPR029787">
    <property type="entry name" value="Nucleotide_cyclase"/>
</dbReference>
<dbReference type="PANTHER" id="PTHR45138">
    <property type="entry name" value="REGULATORY COMPONENTS OF SENSORY TRANSDUCTION SYSTEM"/>
    <property type="match status" value="1"/>
</dbReference>
<dbReference type="GO" id="GO:0005886">
    <property type="term" value="C:plasma membrane"/>
    <property type="evidence" value="ECO:0007669"/>
    <property type="project" value="TreeGrafter"/>
</dbReference>
<keyword evidence="4" id="KW-1185">Reference proteome</keyword>
<dbReference type="InterPro" id="IPR003607">
    <property type="entry name" value="HD/PDEase_dom"/>
</dbReference>
<dbReference type="GO" id="GO:0052621">
    <property type="term" value="F:diguanylate cyclase activity"/>
    <property type="evidence" value="ECO:0007669"/>
    <property type="project" value="TreeGrafter"/>
</dbReference>
<dbReference type="OrthoDB" id="9797768at2"/>
<dbReference type="InterPro" id="IPR013976">
    <property type="entry name" value="HDOD"/>
</dbReference>
<dbReference type="InterPro" id="IPR043128">
    <property type="entry name" value="Rev_trsase/Diguanyl_cyclase"/>
</dbReference>
<organism evidence="3 4">
    <name type="scientific">Solirubrobacter pauli</name>
    <dbReference type="NCBI Taxonomy" id="166793"/>
    <lineage>
        <taxon>Bacteria</taxon>
        <taxon>Bacillati</taxon>
        <taxon>Actinomycetota</taxon>
        <taxon>Thermoleophilia</taxon>
        <taxon>Solirubrobacterales</taxon>
        <taxon>Solirubrobacteraceae</taxon>
        <taxon>Solirubrobacter</taxon>
    </lineage>
</organism>
<dbReference type="SUPFAM" id="SSF109604">
    <property type="entry name" value="HD-domain/PDEase-like"/>
    <property type="match status" value="1"/>
</dbReference>
<dbReference type="Gene3D" id="3.30.70.270">
    <property type="match status" value="1"/>
</dbReference>
<comment type="caution">
    <text evidence="3">The sequence shown here is derived from an EMBL/GenBank/DDBJ whole genome shotgun (WGS) entry which is preliminary data.</text>
</comment>
<sequence>MARYDKPDTRVHDALRRIGPLPVLSGTVSRIRTLANDPDGTTTDLVQVIESDEAFSANLLRYANSAANARPIRARTIRQAVTLLGRRALVRIALEAETYRFLERFPGGAHLSRGQLHVHAVTVAGYASTTADLRGAHTDTAHLAGLLHDVGKLLMPAAFGVQPLEDIAAEAPFGSPRAQLERKLLGLDHAQAGALLVGLSEPADDVTRAIAYHHGGPTGLAVPSDETACVVVADVLAHMVTGGDPDRELLAIALDRLGATPDLLDEVAEKAGVIAPAGAAGDLASAVGRLEAAAHTDDLTGLHNRRSWIDTVRRELEAGTGGALLLCDVDGFKTVNDAHGHRAGDLVLTEVARVLARHGVAGRLGGDEFGLWVREGESAGRQTAEAIMQEVSNTLPVELVTGASPLGITVGLAQTPGDGAEVMDLLEAADRELYAARPGGRRAG</sequence>
<dbReference type="NCBIfam" id="TIGR00254">
    <property type="entry name" value="GGDEF"/>
    <property type="match status" value="1"/>
</dbReference>
<dbReference type="CDD" id="cd01949">
    <property type="entry name" value="GGDEF"/>
    <property type="match status" value="1"/>
</dbReference>
<accession>A0A660LDR6</accession>
<dbReference type="InterPro" id="IPR000160">
    <property type="entry name" value="GGDEF_dom"/>
</dbReference>
<proteinExistence type="predicted"/>
<evidence type="ECO:0000313" key="3">
    <source>
        <dbReference type="EMBL" id="RKQ92040.1"/>
    </source>
</evidence>
<dbReference type="Proteomes" id="UP000278962">
    <property type="component" value="Unassembled WGS sequence"/>
</dbReference>
<dbReference type="GO" id="GO:1902201">
    <property type="term" value="P:negative regulation of bacterial-type flagellum-dependent cell motility"/>
    <property type="evidence" value="ECO:0007669"/>
    <property type="project" value="TreeGrafter"/>
</dbReference>
<dbReference type="NCBIfam" id="TIGR00277">
    <property type="entry name" value="HDIG"/>
    <property type="match status" value="1"/>
</dbReference>
<gene>
    <name evidence="3" type="ORF">C8N24_1879</name>
</gene>
<dbReference type="PANTHER" id="PTHR45138:SF9">
    <property type="entry name" value="DIGUANYLATE CYCLASE DGCM-RELATED"/>
    <property type="match status" value="1"/>
</dbReference>
<dbReference type="AlphaFoldDB" id="A0A660LDR6"/>
<dbReference type="Gene3D" id="1.10.3210.10">
    <property type="entry name" value="Hypothetical protein af1432"/>
    <property type="match status" value="1"/>
</dbReference>
<dbReference type="InterPro" id="IPR006675">
    <property type="entry name" value="HDIG_dom"/>
</dbReference>
<protein>
    <submittedName>
        <fullName evidence="3">Diguanylate cyclase (GGDEF)-like protein/putative nucleotidyltransferase with HDIG domain</fullName>
    </submittedName>
</protein>
<dbReference type="EMBL" id="RBIL01000001">
    <property type="protein sequence ID" value="RKQ92040.1"/>
    <property type="molecule type" value="Genomic_DNA"/>
</dbReference>
<dbReference type="InterPro" id="IPR050469">
    <property type="entry name" value="Diguanylate_Cyclase"/>
</dbReference>
<dbReference type="PROSITE" id="PS51833">
    <property type="entry name" value="HDOD"/>
    <property type="match status" value="1"/>
</dbReference>
<dbReference type="Pfam" id="PF08668">
    <property type="entry name" value="HDOD"/>
    <property type="match status" value="1"/>
</dbReference>
<evidence type="ECO:0000259" key="1">
    <source>
        <dbReference type="PROSITE" id="PS50887"/>
    </source>
</evidence>
<feature type="domain" description="GGDEF" evidence="1">
    <location>
        <begin position="320"/>
        <end position="444"/>
    </location>
</feature>
<keyword evidence="3" id="KW-0808">Transferase</keyword>
<dbReference type="Pfam" id="PF00990">
    <property type="entry name" value="GGDEF"/>
    <property type="match status" value="1"/>
</dbReference>
<dbReference type="CDD" id="cd00077">
    <property type="entry name" value="HDc"/>
    <property type="match status" value="1"/>
</dbReference>
<evidence type="ECO:0000313" key="4">
    <source>
        <dbReference type="Proteomes" id="UP000278962"/>
    </source>
</evidence>
<dbReference type="RefSeq" id="WP_121249776.1">
    <property type="nucleotide sequence ID" value="NZ_RBIL01000001.1"/>
</dbReference>
<dbReference type="SMART" id="SM00471">
    <property type="entry name" value="HDc"/>
    <property type="match status" value="1"/>
</dbReference>
<evidence type="ECO:0000259" key="2">
    <source>
        <dbReference type="PROSITE" id="PS51833"/>
    </source>
</evidence>
<dbReference type="SMART" id="SM00267">
    <property type="entry name" value="GGDEF"/>
    <property type="match status" value="1"/>
</dbReference>
<dbReference type="PROSITE" id="PS50887">
    <property type="entry name" value="GGDEF"/>
    <property type="match status" value="1"/>
</dbReference>
<name>A0A660LDR6_9ACTN</name>
<dbReference type="SUPFAM" id="SSF55073">
    <property type="entry name" value="Nucleotide cyclase"/>
    <property type="match status" value="1"/>
</dbReference>
<feature type="domain" description="HDOD" evidence="2">
    <location>
        <begin position="21"/>
        <end position="216"/>
    </location>
</feature>
<dbReference type="GO" id="GO:0043709">
    <property type="term" value="P:cell adhesion involved in single-species biofilm formation"/>
    <property type="evidence" value="ECO:0007669"/>
    <property type="project" value="TreeGrafter"/>
</dbReference>